<dbReference type="GO" id="GO:0022857">
    <property type="term" value="F:transmembrane transporter activity"/>
    <property type="evidence" value="ECO:0007669"/>
    <property type="project" value="InterPro"/>
</dbReference>
<evidence type="ECO:0000256" key="5">
    <source>
        <dbReference type="ARBA" id="ARBA00023136"/>
    </source>
</evidence>
<reference evidence="7" key="1">
    <citation type="journal article" date="2015" name="Genome Announc.">
        <title>Draft Genome Sequence of Anaerolineae Strain TC1, a Novel Isolate from a Methanogenic Wastewater Treatment System.</title>
        <authorList>
            <person name="Matsuura N."/>
            <person name="Tourlousse D.M."/>
            <person name="Sun L."/>
            <person name="Toyonaga M."/>
            <person name="Kuroda K."/>
            <person name="Ohashi A."/>
            <person name="Cruz R."/>
            <person name="Yamaguchi T."/>
            <person name="Sekiguchi Y."/>
        </authorList>
    </citation>
    <scope>NUCLEOTIDE SEQUENCE [LARGE SCALE GENOMIC DNA]</scope>
    <source>
        <strain evidence="7">TC1</strain>
    </source>
</reference>
<feature type="transmembrane region" description="Helical" evidence="6">
    <location>
        <begin position="123"/>
        <end position="143"/>
    </location>
</feature>
<sequence length="321" mass="34150">MNVKQSKKWKTDDLRELGIFIAFIIIVCVLMIFSPPGFRSGRNMLNILKQTSINGILATGMMYVIITGGIDLSVGSIAALSGVMAAHFAHPGEYPLIIPILLPVFIGTLVGLFNGIGVTYGSIPPFIVTLGSMTIFRGAALIASKGQPVFNVSKPFEAISGAFVFDTIPVLVIYYIVITLIFAFVLTRTVFGRHVYMVGGNETAARVSGIDTYSVKIVVYMISGFLAGIAGLLLTSRTISANPTAAQGYEMDAITAVIIGGVSMSGGSGKWYGTVIGALLISIIANSLDILNVSSHYQPVIKGMIIILAVLMDMKTKNRGK</sequence>
<feature type="transmembrane region" description="Helical" evidence="6">
    <location>
        <begin position="96"/>
        <end position="117"/>
    </location>
</feature>
<keyword evidence="5 6" id="KW-0472">Membrane</keyword>
<dbReference type="STRING" id="1678840.ATC1_1258"/>
<dbReference type="AlphaFoldDB" id="A0A0K8PA44"/>
<gene>
    <name evidence="7" type="ORF">ATC1_1258</name>
</gene>
<feature type="transmembrane region" description="Helical" evidence="6">
    <location>
        <begin position="163"/>
        <end position="186"/>
    </location>
</feature>
<evidence type="ECO:0000256" key="6">
    <source>
        <dbReference type="SAM" id="Phobius"/>
    </source>
</evidence>
<evidence type="ECO:0000256" key="2">
    <source>
        <dbReference type="ARBA" id="ARBA00022475"/>
    </source>
</evidence>
<evidence type="ECO:0000256" key="4">
    <source>
        <dbReference type="ARBA" id="ARBA00022989"/>
    </source>
</evidence>
<feature type="transmembrane region" description="Helical" evidence="6">
    <location>
        <begin position="271"/>
        <end position="291"/>
    </location>
</feature>
<dbReference type="CDD" id="cd06579">
    <property type="entry name" value="TM_PBP1_transp_AraH_like"/>
    <property type="match status" value="1"/>
</dbReference>
<organism evidence="7">
    <name type="scientific">Flexilinea flocculi</name>
    <dbReference type="NCBI Taxonomy" id="1678840"/>
    <lineage>
        <taxon>Bacteria</taxon>
        <taxon>Bacillati</taxon>
        <taxon>Chloroflexota</taxon>
        <taxon>Anaerolineae</taxon>
        <taxon>Anaerolineales</taxon>
        <taxon>Anaerolineaceae</taxon>
        <taxon>Flexilinea</taxon>
    </lineage>
</organism>
<name>A0A0K8PA44_9CHLR</name>
<comment type="subcellular location">
    <subcellularLocation>
        <location evidence="1">Cell membrane</location>
        <topology evidence="1">Multi-pass membrane protein</topology>
    </subcellularLocation>
</comment>
<dbReference type="InterPro" id="IPR001851">
    <property type="entry name" value="ABC_transp_permease"/>
</dbReference>
<proteinExistence type="predicted"/>
<feature type="transmembrane region" description="Helical" evidence="6">
    <location>
        <begin position="17"/>
        <end position="35"/>
    </location>
</feature>
<evidence type="ECO:0000313" key="8">
    <source>
        <dbReference type="Proteomes" id="UP000053370"/>
    </source>
</evidence>
<accession>A0A0K8PA44</accession>
<dbReference type="Proteomes" id="UP000053370">
    <property type="component" value="Unassembled WGS sequence"/>
</dbReference>
<dbReference type="PANTHER" id="PTHR32196">
    <property type="entry name" value="ABC TRANSPORTER PERMEASE PROTEIN YPHD-RELATED-RELATED"/>
    <property type="match status" value="1"/>
</dbReference>
<keyword evidence="8" id="KW-1185">Reference proteome</keyword>
<dbReference type="GO" id="GO:0005886">
    <property type="term" value="C:plasma membrane"/>
    <property type="evidence" value="ECO:0007669"/>
    <property type="project" value="UniProtKB-SubCell"/>
</dbReference>
<dbReference type="EMBL" id="DF968180">
    <property type="protein sequence ID" value="GAP39528.1"/>
    <property type="molecule type" value="Genomic_DNA"/>
</dbReference>
<keyword evidence="3 6" id="KW-0812">Transmembrane</keyword>
<protein>
    <submittedName>
        <fullName evidence="7">Ribose/xylose/arabinose/galactoside ABC-type transport system, permease component</fullName>
    </submittedName>
</protein>
<evidence type="ECO:0000256" key="3">
    <source>
        <dbReference type="ARBA" id="ARBA00022692"/>
    </source>
</evidence>
<dbReference type="Pfam" id="PF02653">
    <property type="entry name" value="BPD_transp_2"/>
    <property type="match status" value="1"/>
</dbReference>
<feature type="transmembrane region" description="Helical" evidence="6">
    <location>
        <begin position="217"/>
        <end position="235"/>
    </location>
</feature>
<evidence type="ECO:0000313" key="7">
    <source>
        <dbReference type="EMBL" id="GAP39528.1"/>
    </source>
</evidence>
<evidence type="ECO:0000256" key="1">
    <source>
        <dbReference type="ARBA" id="ARBA00004651"/>
    </source>
</evidence>
<keyword evidence="4 6" id="KW-1133">Transmembrane helix</keyword>
<dbReference type="PATRIC" id="fig|1678840.3.peg.563"/>
<keyword evidence="2" id="KW-1003">Cell membrane</keyword>